<accession>A0ABX4GE18</accession>
<dbReference type="Gene3D" id="3.40.50.1820">
    <property type="entry name" value="alpha/beta hydrolase"/>
    <property type="match status" value="1"/>
</dbReference>
<dbReference type="InterPro" id="IPR001031">
    <property type="entry name" value="Thioesterase"/>
</dbReference>
<dbReference type="InterPro" id="IPR029058">
    <property type="entry name" value="AB_hydrolase_fold"/>
</dbReference>
<dbReference type="EMBL" id="NPEY01000001">
    <property type="protein sequence ID" value="OZT76034.1"/>
    <property type="molecule type" value="Genomic_DNA"/>
</dbReference>
<evidence type="ECO:0000259" key="1">
    <source>
        <dbReference type="Pfam" id="PF00975"/>
    </source>
</evidence>
<dbReference type="SUPFAM" id="SSF53474">
    <property type="entry name" value="alpha/beta-Hydrolases"/>
    <property type="match status" value="1"/>
</dbReference>
<feature type="domain" description="Thioesterase" evidence="1">
    <location>
        <begin position="2"/>
        <end position="63"/>
    </location>
</feature>
<sequence length="212" mass="23345">MQPKGPYRLLGWSLGGPLAAMVAARLEKQAQEVSLLALVDPYIPGSGQTNEDDWRKDFTAFVSVILPSISSELVANSAHEAPRKEPSETELAIMLERLLASDAAYGREGYAALGGEELARTFCVARHLKRLSLKTDALHRLSCEADCLWSEGRPQEERQALTHQVGQAPRRAIETSEDHFSIVASDSLLLQVAEKLQEVAQREAIVDEQELV</sequence>
<reference evidence="2 3" key="1">
    <citation type="submission" date="2017-07" db="EMBL/GenBank/DDBJ databases">
        <title>Shotgun whole genome sequences of three halophilic bacterial isolates.</title>
        <authorList>
            <person name="Pozzo T."/>
            <person name="Higdon S.M."/>
            <person name="Quillaguaman J."/>
        </authorList>
    </citation>
    <scope>NUCLEOTIDE SEQUENCE [LARGE SCALE GENOMIC DNA]</scope>
    <source>
        <strain evidence="2 3">LC1</strain>
    </source>
</reference>
<dbReference type="RefSeq" id="WP_083825733.1">
    <property type="nucleotide sequence ID" value="NZ_JH393257.1"/>
</dbReference>
<protein>
    <recommendedName>
        <fullName evidence="1">Thioesterase domain-containing protein</fullName>
    </recommendedName>
</protein>
<dbReference type="Proteomes" id="UP000216538">
    <property type="component" value="Unassembled WGS sequence"/>
</dbReference>
<comment type="caution">
    <text evidence="2">The sequence shown here is derived from an EMBL/GenBank/DDBJ whole genome shotgun (WGS) entry which is preliminary data.</text>
</comment>
<name>A0ABX4GE18_9GAMM</name>
<proteinExistence type="predicted"/>
<keyword evidence="3" id="KW-1185">Reference proteome</keyword>
<gene>
    <name evidence="2" type="ORF">CE457_02085</name>
</gene>
<dbReference type="Pfam" id="PF00975">
    <property type="entry name" value="Thioesterase"/>
    <property type="match status" value="1"/>
</dbReference>
<evidence type="ECO:0000313" key="3">
    <source>
        <dbReference type="Proteomes" id="UP000216538"/>
    </source>
</evidence>
<organism evidence="2 3">
    <name type="scientific">Vreelandella boliviensis LC1</name>
    <dbReference type="NCBI Taxonomy" id="1072583"/>
    <lineage>
        <taxon>Bacteria</taxon>
        <taxon>Pseudomonadati</taxon>
        <taxon>Pseudomonadota</taxon>
        <taxon>Gammaproteobacteria</taxon>
        <taxon>Oceanospirillales</taxon>
        <taxon>Halomonadaceae</taxon>
        <taxon>Vreelandella</taxon>
    </lineage>
</organism>
<evidence type="ECO:0000313" key="2">
    <source>
        <dbReference type="EMBL" id="OZT76034.1"/>
    </source>
</evidence>